<gene>
    <name evidence="2" type="ORF">HNQ45_000051</name>
</gene>
<organism evidence="2 3">
    <name type="scientific">Nosocomiicoccus ampullae</name>
    <dbReference type="NCBI Taxonomy" id="489910"/>
    <lineage>
        <taxon>Bacteria</taxon>
        <taxon>Bacillati</taxon>
        <taxon>Bacillota</taxon>
        <taxon>Bacilli</taxon>
        <taxon>Bacillales</taxon>
        <taxon>Staphylococcaceae</taxon>
        <taxon>Nosocomiicoccus</taxon>
    </lineage>
</organism>
<evidence type="ECO:0000256" key="1">
    <source>
        <dbReference type="SAM" id="Phobius"/>
    </source>
</evidence>
<dbReference type="Proteomes" id="UP000579136">
    <property type="component" value="Unassembled WGS sequence"/>
</dbReference>
<feature type="transmembrane region" description="Helical" evidence="1">
    <location>
        <begin position="229"/>
        <end position="248"/>
    </location>
</feature>
<feature type="transmembrane region" description="Helical" evidence="1">
    <location>
        <begin position="21"/>
        <end position="41"/>
    </location>
</feature>
<dbReference type="AlphaFoldDB" id="A0A9Q2HE98"/>
<evidence type="ECO:0000313" key="2">
    <source>
        <dbReference type="EMBL" id="MBB5175193.1"/>
    </source>
</evidence>
<keyword evidence="1" id="KW-1133">Transmembrane helix</keyword>
<sequence>MVTLKAIKYELLLSIKSSIQYKIGFISDFVIFFAIYIIALFFQNGDAFIATYNIDKTQAQIFVLIGVIFWQLSIVALGFSSSLIESNFNTGTLELRLQSTVSPIILMFANVFISMIFSLLSVFVVLMFAYFYIELDVNTLIRILLSFIIVIPSIVGMFGIGLIFGGLTLIEKSIGQFIMLFQGILLFISNSVNIIHLKVLDLIPFTLGVDIARNFILNREISILISVEYILINISWLILGVVIFNLILKRQRKTGVFDTY</sequence>
<reference evidence="2 3" key="1">
    <citation type="submission" date="2020-08" db="EMBL/GenBank/DDBJ databases">
        <title>Genomic Encyclopedia of Type Strains, Phase IV (KMG-IV): sequencing the most valuable type-strain genomes for metagenomic binning, comparative biology and taxonomic classification.</title>
        <authorList>
            <person name="Goeker M."/>
        </authorList>
    </citation>
    <scope>NUCLEOTIDE SEQUENCE [LARGE SCALE GENOMIC DNA]</scope>
    <source>
        <strain evidence="2 3">DSM 19163</strain>
    </source>
</reference>
<name>A0A9Q2HE98_9STAP</name>
<feature type="transmembrane region" description="Helical" evidence="1">
    <location>
        <begin position="177"/>
        <end position="197"/>
    </location>
</feature>
<accession>A0A9Q2HE98</accession>
<feature type="transmembrane region" description="Helical" evidence="1">
    <location>
        <begin position="61"/>
        <end position="84"/>
    </location>
</feature>
<dbReference type="RefSeq" id="WP_183672629.1">
    <property type="nucleotide sequence ID" value="NZ_CBCRYX010000003.1"/>
</dbReference>
<proteinExistence type="predicted"/>
<comment type="caution">
    <text evidence="2">The sequence shown here is derived from an EMBL/GenBank/DDBJ whole genome shotgun (WGS) entry which is preliminary data.</text>
</comment>
<feature type="transmembrane region" description="Helical" evidence="1">
    <location>
        <begin position="139"/>
        <end position="165"/>
    </location>
</feature>
<evidence type="ECO:0000313" key="3">
    <source>
        <dbReference type="Proteomes" id="UP000579136"/>
    </source>
</evidence>
<feature type="transmembrane region" description="Helical" evidence="1">
    <location>
        <begin position="105"/>
        <end position="133"/>
    </location>
</feature>
<keyword evidence="1" id="KW-0472">Membrane</keyword>
<dbReference type="EMBL" id="JACHHF010000001">
    <property type="protein sequence ID" value="MBB5175193.1"/>
    <property type="molecule type" value="Genomic_DNA"/>
</dbReference>
<protein>
    <submittedName>
        <fullName evidence="2">ABC-2 type transport system permease protein</fullName>
    </submittedName>
</protein>
<keyword evidence="3" id="KW-1185">Reference proteome</keyword>
<keyword evidence="1" id="KW-0812">Transmembrane</keyword>